<dbReference type="RefSeq" id="WP_132225112.1">
    <property type="nucleotide sequence ID" value="NZ_SMGO01000003.1"/>
</dbReference>
<dbReference type="InterPro" id="IPR036388">
    <property type="entry name" value="WH-like_DNA-bd_sf"/>
</dbReference>
<keyword evidence="1" id="KW-0472">Membrane</keyword>
<organism evidence="3 4">
    <name type="scientific">Albibacterium bauzanense</name>
    <dbReference type="NCBI Taxonomy" id="653929"/>
    <lineage>
        <taxon>Bacteria</taxon>
        <taxon>Pseudomonadati</taxon>
        <taxon>Bacteroidota</taxon>
        <taxon>Sphingobacteriia</taxon>
        <taxon>Sphingobacteriales</taxon>
        <taxon>Sphingobacteriaceae</taxon>
        <taxon>Albibacterium</taxon>
    </lineage>
</organism>
<dbReference type="InterPro" id="IPR015943">
    <property type="entry name" value="WD40/YVTN_repeat-like_dom_sf"/>
</dbReference>
<feature type="transmembrane region" description="Helical" evidence="1">
    <location>
        <begin position="760"/>
        <end position="782"/>
    </location>
</feature>
<evidence type="ECO:0000259" key="2">
    <source>
        <dbReference type="SMART" id="SM00421"/>
    </source>
</evidence>
<dbReference type="InterPro" id="IPR000792">
    <property type="entry name" value="Tscrpt_reg_LuxR_C"/>
</dbReference>
<dbReference type="Pfam" id="PF07495">
    <property type="entry name" value="Y_Y_Y"/>
    <property type="match status" value="1"/>
</dbReference>
<dbReference type="Gene3D" id="1.10.10.10">
    <property type="entry name" value="Winged helix-like DNA-binding domain superfamily/Winged helix DNA-binding domain"/>
    <property type="match status" value="1"/>
</dbReference>
<dbReference type="GO" id="GO:0006355">
    <property type="term" value="P:regulation of DNA-templated transcription"/>
    <property type="evidence" value="ECO:0007669"/>
    <property type="project" value="InterPro"/>
</dbReference>
<feature type="domain" description="HTH luxR-type" evidence="2">
    <location>
        <begin position="906"/>
        <end position="963"/>
    </location>
</feature>
<dbReference type="SUPFAM" id="SSF46894">
    <property type="entry name" value="C-terminal effector domain of the bipartite response regulators"/>
    <property type="match status" value="1"/>
</dbReference>
<reference evidence="3 4" key="1">
    <citation type="submission" date="2019-03" db="EMBL/GenBank/DDBJ databases">
        <title>Genomic Encyclopedia of Archaeal and Bacterial Type Strains, Phase II (KMG-II): from individual species to whole genera.</title>
        <authorList>
            <person name="Goeker M."/>
        </authorList>
    </citation>
    <scope>NUCLEOTIDE SEQUENCE [LARGE SCALE GENOMIC DNA]</scope>
    <source>
        <strain evidence="3 4">DSM 22554</strain>
    </source>
</reference>
<protein>
    <submittedName>
        <fullName evidence="3">YXYXY domain-containing protein</fullName>
    </submittedName>
</protein>
<evidence type="ECO:0000256" key="1">
    <source>
        <dbReference type="SAM" id="Phobius"/>
    </source>
</evidence>
<dbReference type="Gene3D" id="2.60.40.10">
    <property type="entry name" value="Immunoglobulins"/>
    <property type="match status" value="1"/>
</dbReference>
<sequence length="969" mass="111938">MNQFIQMNRYLFAVIAVVFVVNFNALAQRTIAVPQIINYSNEVYKAGLQNWSVDQDSEGIMYFGNNEGLMTFDGYYWSVFPLPNSTIVRSVAVDNKNRIYVGGQDELGYFEADETGTLHYHSLVPLIINTEREFADVWRITIVDDGVFFMTNNRIFRYNGERITVDKPKNTWQYMGEVDGKLYAQSQEQGLMQYDGGFWKPLANHADLNVSPVTHILPYNQDTLLVTTLKNGLFYLVGNQLLPKITEVDNMLYTSRIYSGERISTDLFAFGTTASGLLVMDKQGRVVQKYMYGEGLQKNNIRDVFIDRDENIWLALDDGIDFIAINSAIKYIHPDKDNPISTYTMRIFDNKLYVGTSNGLYASSFQYKDLGDIGMANSRFVKIADTDGQVWMLNEINENLLMGHEDGAYSINGFNAKKIYSTPGTWLFTPVSRVYPSQSIIAGTYWGLQHISFDNGQFSNPKEVEGSEESLRFIHFDERENAVWVSHPYRGVFKLFLSKDLKKVVTQKEYGMNEGLSSPLNNYLFYIRNNILVSARDGIYEYDISQDKFVLSNLFKPLKGVSPEYMYEDKTGNIWFVSKKKLGVLDFSRSNGEIPYTLVYFPELDGRVLGGYESVYAFDNNHVFVGANKGGILLNYNKYRERILEPNVLLRTVKALDAEKNETILYGGHGQFPQDLAELSYKLNSFQFTFSSTLYDQLGNVEYSYLMEGFDKNWSTWNSKSDKEYTNLSPGKYTFNVKSRNSSGSESEVLSYSFYVLPAWYANTFSYIIYALVFLMLLYYYIKRQKRKLTLKHENELYLRQLELDHREKEVVRLKNEKLKADLDFKDRELVSMTMHLVQRGEVLSKIKDKIHEIAKKDDADWGSISFRQLMRLVKSGERTSEDWEKFSVHFNNANEGFFSNLKARHPDLTSNELKICAYLRMNLSSKEIAQLMNITIKGIEVGRYRLRKKLEISPETNLHTYLLQFIAE</sequence>
<name>A0A4V2PX39_9SPHI</name>
<keyword evidence="1" id="KW-0812">Transmembrane</keyword>
<dbReference type="AlphaFoldDB" id="A0A4V2PX39"/>
<gene>
    <name evidence="3" type="ORF">C8N28_2354</name>
</gene>
<dbReference type="InterPro" id="IPR011123">
    <property type="entry name" value="Y_Y_Y"/>
</dbReference>
<dbReference type="OrthoDB" id="9809670at2"/>
<keyword evidence="1" id="KW-1133">Transmembrane helix</keyword>
<dbReference type="SMART" id="SM00421">
    <property type="entry name" value="HTH_LUXR"/>
    <property type="match status" value="1"/>
</dbReference>
<comment type="caution">
    <text evidence="3">The sequence shown here is derived from an EMBL/GenBank/DDBJ whole genome shotgun (WGS) entry which is preliminary data.</text>
</comment>
<dbReference type="Proteomes" id="UP000294616">
    <property type="component" value="Unassembled WGS sequence"/>
</dbReference>
<dbReference type="InterPro" id="IPR013783">
    <property type="entry name" value="Ig-like_fold"/>
</dbReference>
<dbReference type="SUPFAM" id="SSF63829">
    <property type="entry name" value="Calcium-dependent phosphotriesterase"/>
    <property type="match status" value="2"/>
</dbReference>
<accession>A0A4V2PX39</accession>
<dbReference type="Gene3D" id="2.130.10.10">
    <property type="entry name" value="YVTN repeat-like/Quinoprotein amine dehydrogenase"/>
    <property type="match status" value="2"/>
</dbReference>
<proteinExistence type="predicted"/>
<keyword evidence="4" id="KW-1185">Reference proteome</keyword>
<evidence type="ECO:0000313" key="3">
    <source>
        <dbReference type="EMBL" id="TCK80611.1"/>
    </source>
</evidence>
<dbReference type="GO" id="GO:0003677">
    <property type="term" value="F:DNA binding"/>
    <property type="evidence" value="ECO:0007669"/>
    <property type="project" value="InterPro"/>
</dbReference>
<dbReference type="EMBL" id="SMGO01000003">
    <property type="protein sequence ID" value="TCK80611.1"/>
    <property type="molecule type" value="Genomic_DNA"/>
</dbReference>
<evidence type="ECO:0000313" key="4">
    <source>
        <dbReference type="Proteomes" id="UP000294616"/>
    </source>
</evidence>
<dbReference type="InterPro" id="IPR016032">
    <property type="entry name" value="Sig_transdc_resp-reg_C-effctor"/>
</dbReference>